<sequence length="914" mass="92278">MDLDTFDVTTRIPDRSREISAVVNSDGGELVILYNLAIMASLNNADVRTDKALVFDPARHEPLRDATGAIVYQRDAAGNLLLDAAGQPVPVPLVRRGEDISYTIKVDNRLSPAPDYAEALQVITTDQLPAGFTYRRAEVSYDGGTQWTDITAQTTPAPGVVGPQNITFPTVRRLDQNGLVWGGTDTVATLLTPASAITTDANGRRTGRDLTYRITVTPTTDGRLINAAQASTGSVDNNQSNNSDTVPTQVGSTQLNIEKAASGPLIAGQPGQYTLSVSNVGGFRSVGAITIQEALPAGMTITSATASDGSTVALNGTTLTFTPATPLAPNTAAAGATPNGGAVTITLNVNVPAGATGTLTNRVSVGGGGDPDPIPAAGTCAVADPQCAEAVTTISAPQLEITKVPNGTFVAGRAGSYTVTVTNRGTAPTSGPITVSDALPAGMTFVSATSAQGTVTGTDPLNLTFTPSAALQVGASATITVNVNVSSAAATNLTNRASVGGGGDPDPTPVPGGCTTTVGQCAVAPTPITRQSDLSIVKSNGVSQVSSGTQTTYTVTVTNNGPSDVPAGAVVTDTVADGLEFIGITPGAGQTVNGTAVTLPAMVVGATQTFTVTARIPATKTSGNVSNTVVVTPPSGTTDPNSDNDRSTDSDPVQPVNATLAVTKTAESSYATYTVQPGTPSADGTSSVTVTVPTLTYTIRVENTSGVTATGVTVSDTLPAGLTNVVVTGPNPATTQVASTAGPTTANQVLSWTAGDLTAGNAVTYTVTAQAPAAASLAAAAQPAALVNRASATGSNVTPPTPSEATVNTVYSELVKRVRNVGANKALTPPFSSTAQGQPGEFLEYCLDYANYGSATLPAFQVRDTLDPRSVFDSLSPSSTAGRSVTPDNGTVVSDSFTLPAGVRGSVCFYAKIY</sequence>
<organism evidence="3 4">
    <name type="scientific">Deinococcus lacus</name>
    <dbReference type="NCBI Taxonomy" id="392561"/>
    <lineage>
        <taxon>Bacteria</taxon>
        <taxon>Thermotogati</taxon>
        <taxon>Deinococcota</taxon>
        <taxon>Deinococci</taxon>
        <taxon>Deinococcales</taxon>
        <taxon>Deinococcaceae</taxon>
        <taxon>Deinococcus</taxon>
    </lineage>
</organism>
<feature type="domain" description="DUF11" evidence="2">
    <location>
        <begin position="399"/>
        <end position="507"/>
    </location>
</feature>
<reference evidence="4" key="1">
    <citation type="journal article" date="2019" name="Int. J. Syst. Evol. Microbiol.">
        <title>The Global Catalogue of Microorganisms (GCM) 10K type strain sequencing project: providing services to taxonomists for standard genome sequencing and annotation.</title>
        <authorList>
            <consortium name="The Broad Institute Genomics Platform"/>
            <consortium name="The Broad Institute Genome Sequencing Center for Infectious Disease"/>
            <person name="Wu L."/>
            <person name="Ma J."/>
        </authorList>
    </citation>
    <scope>NUCLEOTIDE SEQUENCE [LARGE SCALE GENOMIC DNA]</scope>
    <source>
        <strain evidence="4">CGMCC 1.15772</strain>
    </source>
</reference>
<dbReference type="InterPro" id="IPR047589">
    <property type="entry name" value="DUF11_rpt"/>
</dbReference>
<feature type="compositionally biased region" description="Low complexity" evidence="1">
    <location>
        <begin position="625"/>
        <end position="638"/>
    </location>
</feature>
<feature type="domain" description="DUF11" evidence="2">
    <location>
        <begin position="256"/>
        <end position="373"/>
    </location>
</feature>
<dbReference type="PANTHER" id="PTHR34819:SF3">
    <property type="entry name" value="CELL SURFACE PROTEIN"/>
    <property type="match status" value="1"/>
</dbReference>
<dbReference type="InterPro" id="IPR051172">
    <property type="entry name" value="Chlamydia_OmcB"/>
</dbReference>
<protein>
    <recommendedName>
        <fullName evidence="2">DUF11 domain-containing protein</fullName>
    </recommendedName>
</protein>
<dbReference type="Gene3D" id="2.60.40.1170">
    <property type="entry name" value="Mu homology domain, subdomain B"/>
    <property type="match status" value="1"/>
</dbReference>
<keyword evidence="4" id="KW-1185">Reference proteome</keyword>
<evidence type="ECO:0000256" key="1">
    <source>
        <dbReference type="SAM" id="MobiDB-lite"/>
    </source>
</evidence>
<dbReference type="PANTHER" id="PTHR34819">
    <property type="entry name" value="LARGE CYSTEINE-RICH PERIPLASMIC PROTEIN OMCB"/>
    <property type="match status" value="1"/>
</dbReference>
<evidence type="ECO:0000313" key="3">
    <source>
        <dbReference type="EMBL" id="MFC6591805.1"/>
    </source>
</evidence>
<dbReference type="InterPro" id="IPR001434">
    <property type="entry name" value="OmcB-like_DUF11"/>
</dbReference>
<dbReference type="RefSeq" id="WP_380082816.1">
    <property type="nucleotide sequence ID" value="NZ_JBHSWD010000001.1"/>
</dbReference>
<feature type="domain" description="DUF11" evidence="2">
    <location>
        <begin position="533"/>
        <end position="648"/>
    </location>
</feature>
<accession>A0ABW1YE16</accession>
<dbReference type="NCBIfam" id="TIGR01451">
    <property type="entry name" value="B_ant_repeat"/>
    <property type="match status" value="4"/>
</dbReference>
<name>A0ABW1YE16_9DEIO</name>
<gene>
    <name evidence="3" type="ORF">ACFP81_07115</name>
</gene>
<dbReference type="Pfam" id="PF01345">
    <property type="entry name" value="DUF11"/>
    <property type="match status" value="4"/>
</dbReference>
<evidence type="ECO:0000259" key="2">
    <source>
        <dbReference type="Pfam" id="PF01345"/>
    </source>
</evidence>
<dbReference type="InterPro" id="IPR013783">
    <property type="entry name" value="Ig-like_fold"/>
</dbReference>
<dbReference type="EMBL" id="JBHSWD010000001">
    <property type="protein sequence ID" value="MFC6591805.1"/>
    <property type="molecule type" value="Genomic_DNA"/>
</dbReference>
<comment type="caution">
    <text evidence="3">The sequence shown here is derived from an EMBL/GenBank/DDBJ whole genome shotgun (WGS) entry which is preliminary data.</text>
</comment>
<feature type="region of interest" description="Disordered" evidence="1">
    <location>
        <begin position="625"/>
        <end position="655"/>
    </location>
</feature>
<dbReference type="Gene3D" id="2.60.40.10">
    <property type="entry name" value="Immunoglobulins"/>
    <property type="match status" value="2"/>
</dbReference>
<feature type="domain" description="DUF11" evidence="2">
    <location>
        <begin position="694"/>
        <end position="800"/>
    </location>
</feature>
<dbReference type="Proteomes" id="UP001596297">
    <property type="component" value="Unassembled WGS sequence"/>
</dbReference>
<evidence type="ECO:0000313" key="4">
    <source>
        <dbReference type="Proteomes" id="UP001596297"/>
    </source>
</evidence>
<proteinExistence type="predicted"/>